<accession>A0A917G2Y8</accession>
<comment type="caution">
    <text evidence="1">The sequence shown here is derived from an EMBL/GenBank/DDBJ whole genome shotgun (WGS) entry which is preliminary data.</text>
</comment>
<reference evidence="1" key="1">
    <citation type="journal article" date="2014" name="Int. J. Syst. Evol. Microbiol.">
        <title>Complete genome sequence of Corynebacterium casei LMG S-19264T (=DSM 44701T), isolated from a smear-ripened cheese.</title>
        <authorList>
            <consortium name="US DOE Joint Genome Institute (JGI-PGF)"/>
            <person name="Walter F."/>
            <person name="Albersmeier A."/>
            <person name="Kalinowski J."/>
            <person name="Ruckert C."/>
        </authorList>
    </citation>
    <scope>NUCLEOTIDE SEQUENCE</scope>
    <source>
        <strain evidence="1">CCM 7905</strain>
    </source>
</reference>
<protein>
    <recommendedName>
        <fullName evidence="3">Glycosyltransferase</fullName>
    </recommendedName>
</protein>
<keyword evidence="2" id="KW-1185">Reference proteome</keyword>
<gene>
    <name evidence="1" type="ORF">GCM10007304_37570</name>
</gene>
<sequence length="336" mass="35928">MTAAVTSAGRPSVGQLVVGPDRHGVVEYARRVQVELEKARPGAYPRVDAPRSRVDGLHVHFTDRLFGSGAAEAADRFCSLATQSPTGLSVTLHDVPQESDGRHALVRADAYRRVARAARGVVVSSEHERALMGDIPDAPVPVVIPLAVTLPSPPIPFEDSTIPDVAVLGYIYPGKGHDEVLRALASVDPSIGLLAVGTASDGHEDLVAELSRVAETIDRRFRTTGFVDDDALPALLRSVAVPIAHHRHMSASASITSWIEAGRRPLAPRTRYTGEIDARSPGTIRLFDDTPDALVAALASALAEPRTTWIDAAAQAHPTWAEVADAHIEVFDEWFG</sequence>
<evidence type="ECO:0008006" key="3">
    <source>
        <dbReference type="Google" id="ProtNLM"/>
    </source>
</evidence>
<proteinExistence type="predicted"/>
<evidence type="ECO:0000313" key="2">
    <source>
        <dbReference type="Proteomes" id="UP000654257"/>
    </source>
</evidence>
<dbReference type="AlphaFoldDB" id="A0A917G2Y8"/>
<evidence type="ECO:0000313" key="1">
    <source>
        <dbReference type="EMBL" id="GGG20167.1"/>
    </source>
</evidence>
<dbReference type="Proteomes" id="UP000654257">
    <property type="component" value="Unassembled WGS sequence"/>
</dbReference>
<dbReference type="EMBL" id="BMCU01000004">
    <property type="protein sequence ID" value="GGG20167.1"/>
    <property type="molecule type" value="Genomic_DNA"/>
</dbReference>
<dbReference type="Gene3D" id="3.40.50.2000">
    <property type="entry name" value="Glycogen Phosphorylase B"/>
    <property type="match status" value="2"/>
</dbReference>
<reference evidence="1" key="2">
    <citation type="submission" date="2020-09" db="EMBL/GenBank/DDBJ databases">
        <authorList>
            <person name="Sun Q."/>
            <person name="Sedlacek I."/>
        </authorList>
    </citation>
    <scope>NUCLEOTIDE SEQUENCE</scope>
    <source>
        <strain evidence="1">CCM 7905</strain>
    </source>
</reference>
<dbReference type="RefSeq" id="WP_229746156.1">
    <property type="nucleotide sequence ID" value="NZ_BMCU01000004.1"/>
</dbReference>
<organism evidence="1 2">
    <name type="scientific">Rhodococcoides trifolii</name>
    <dbReference type="NCBI Taxonomy" id="908250"/>
    <lineage>
        <taxon>Bacteria</taxon>
        <taxon>Bacillati</taxon>
        <taxon>Actinomycetota</taxon>
        <taxon>Actinomycetes</taxon>
        <taxon>Mycobacteriales</taxon>
        <taxon>Nocardiaceae</taxon>
        <taxon>Rhodococcoides</taxon>
    </lineage>
</organism>
<name>A0A917G2Y8_9NOCA</name>
<dbReference type="SUPFAM" id="SSF53756">
    <property type="entry name" value="UDP-Glycosyltransferase/glycogen phosphorylase"/>
    <property type="match status" value="1"/>
</dbReference>